<dbReference type="OrthoDB" id="8611270at2"/>
<dbReference type="InterPro" id="IPR001320">
    <property type="entry name" value="Iontro_rcpt_C"/>
</dbReference>
<keyword evidence="6" id="KW-1185">Reference proteome</keyword>
<dbReference type="EMBL" id="OCNF01000001">
    <property type="protein sequence ID" value="SOD64831.1"/>
    <property type="molecule type" value="Genomic_DNA"/>
</dbReference>
<dbReference type="SMART" id="SM00079">
    <property type="entry name" value="PBPe"/>
    <property type="match status" value="1"/>
</dbReference>
<keyword evidence="1 2" id="KW-0732">Signal</keyword>
<protein>
    <submittedName>
        <fullName evidence="5">Polar amino acid transport system substrate-binding protein</fullName>
    </submittedName>
</protein>
<evidence type="ECO:0000313" key="6">
    <source>
        <dbReference type="Proteomes" id="UP000219669"/>
    </source>
</evidence>
<proteinExistence type="predicted"/>
<dbReference type="AlphaFoldDB" id="A0A286E1R2"/>
<dbReference type="GO" id="GO:0015276">
    <property type="term" value="F:ligand-gated monoatomic ion channel activity"/>
    <property type="evidence" value="ECO:0007669"/>
    <property type="project" value="InterPro"/>
</dbReference>
<evidence type="ECO:0000313" key="5">
    <source>
        <dbReference type="EMBL" id="SOD64831.1"/>
    </source>
</evidence>
<dbReference type="PROSITE" id="PS51257">
    <property type="entry name" value="PROKAR_LIPOPROTEIN"/>
    <property type="match status" value="1"/>
</dbReference>
<feature type="signal peptide" evidence="2">
    <location>
        <begin position="1"/>
        <end position="21"/>
    </location>
</feature>
<feature type="domain" description="Ionotropic glutamate receptor C-terminal" evidence="4">
    <location>
        <begin position="38"/>
        <end position="258"/>
    </location>
</feature>
<dbReference type="SUPFAM" id="SSF53850">
    <property type="entry name" value="Periplasmic binding protein-like II"/>
    <property type="match status" value="1"/>
</dbReference>
<name>A0A286E1R2_9NEIS</name>
<dbReference type="PANTHER" id="PTHR35936">
    <property type="entry name" value="MEMBRANE-BOUND LYTIC MUREIN TRANSGLYCOSYLASE F"/>
    <property type="match status" value="1"/>
</dbReference>
<evidence type="ECO:0000256" key="1">
    <source>
        <dbReference type="ARBA" id="ARBA00022729"/>
    </source>
</evidence>
<dbReference type="InterPro" id="IPR001638">
    <property type="entry name" value="Solute-binding_3/MltF_N"/>
</dbReference>
<organism evidence="5 6">
    <name type="scientific">Alysiella filiformis DSM 16848</name>
    <dbReference type="NCBI Taxonomy" id="1120981"/>
    <lineage>
        <taxon>Bacteria</taxon>
        <taxon>Pseudomonadati</taxon>
        <taxon>Pseudomonadota</taxon>
        <taxon>Betaproteobacteria</taxon>
        <taxon>Neisseriales</taxon>
        <taxon>Neisseriaceae</taxon>
        <taxon>Alysiella</taxon>
    </lineage>
</organism>
<dbReference type="Pfam" id="PF00497">
    <property type="entry name" value="SBP_bac_3"/>
    <property type="match status" value="1"/>
</dbReference>
<evidence type="ECO:0000256" key="2">
    <source>
        <dbReference type="SAM" id="SignalP"/>
    </source>
</evidence>
<evidence type="ECO:0000259" key="4">
    <source>
        <dbReference type="SMART" id="SM00079"/>
    </source>
</evidence>
<sequence length="259" mass="28869">MKKSWFAILTACFLMACGESAPQQSTAAASSPSDNKPVYRVYSEQNYVPFIMHAMGQEPSGFEYDLLQAIGAKQGVKFTYTAHVWEDLFASLNRNDSDIISAGLTVTEERKKDMDFTDPHLESSPVILTKNKQIQSFADIAGKKVSIQSGTTHQQLVEQFQKGNGNIIKRDTAWLIVNEVMKNETDAAMLDSAVAQYYVKQYPNENLIVVADKSIAKEPLAFALKKGNQALKEQLNQGLAKIKADGTYDKIQQKWFGKQ</sequence>
<reference evidence="5 6" key="1">
    <citation type="submission" date="2017-09" db="EMBL/GenBank/DDBJ databases">
        <authorList>
            <person name="Ehlers B."/>
            <person name="Leendertz F.H."/>
        </authorList>
    </citation>
    <scope>NUCLEOTIDE SEQUENCE [LARGE SCALE GENOMIC DNA]</scope>
    <source>
        <strain evidence="5 6">DSM 16848</strain>
    </source>
</reference>
<accession>A0A286E1R2</accession>
<dbReference type="SMART" id="SM00062">
    <property type="entry name" value="PBPb"/>
    <property type="match status" value="1"/>
</dbReference>
<feature type="chain" id="PRO_5012560964" evidence="2">
    <location>
        <begin position="22"/>
        <end position="259"/>
    </location>
</feature>
<dbReference type="GO" id="GO:0016020">
    <property type="term" value="C:membrane"/>
    <property type="evidence" value="ECO:0007669"/>
    <property type="project" value="InterPro"/>
</dbReference>
<evidence type="ECO:0000259" key="3">
    <source>
        <dbReference type="SMART" id="SM00062"/>
    </source>
</evidence>
<dbReference type="PANTHER" id="PTHR35936:SF19">
    <property type="entry name" value="AMINO-ACID-BINDING PROTEIN YXEM-RELATED"/>
    <property type="match status" value="1"/>
</dbReference>
<dbReference type="Proteomes" id="UP000219669">
    <property type="component" value="Unassembled WGS sequence"/>
</dbReference>
<dbReference type="RefSeq" id="WP_097113146.1">
    <property type="nucleotide sequence ID" value="NZ_CP083931.1"/>
</dbReference>
<feature type="domain" description="Solute-binding protein family 3/N-terminal" evidence="3">
    <location>
        <begin position="38"/>
        <end position="259"/>
    </location>
</feature>
<gene>
    <name evidence="5" type="ORF">SAMN02746062_00056</name>
</gene>
<dbReference type="Gene3D" id="3.40.190.10">
    <property type="entry name" value="Periplasmic binding protein-like II"/>
    <property type="match status" value="2"/>
</dbReference>